<comment type="similarity">
    <text evidence="2">Belongs to the bacterial sugar transferase family.</text>
</comment>
<proteinExistence type="inferred from homology"/>
<evidence type="ECO:0000256" key="7">
    <source>
        <dbReference type="ARBA" id="ARBA00023136"/>
    </source>
</evidence>
<dbReference type="Pfam" id="PF02397">
    <property type="entry name" value="Bac_transf"/>
    <property type="match status" value="1"/>
</dbReference>
<dbReference type="InterPro" id="IPR003362">
    <property type="entry name" value="Bact_transf"/>
</dbReference>
<name>A0A841TWC8_9BACL</name>
<evidence type="ECO:0000256" key="2">
    <source>
        <dbReference type="ARBA" id="ARBA00006464"/>
    </source>
</evidence>
<dbReference type="Proteomes" id="UP000553776">
    <property type="component" value="Unassembled WGS sequence"/>
</dbReference>
<gene>
    <name evidence="10" type="ORF">H7B90_15615</name>
</gene>
<comment type="caution">
    <text evidence="10">The sequence shown here is derived from an EMBL/GenBank/DDBJ whole genome shotgun (WGS) entry which is preliminary data.</text>
</comment>
<dbReference type="PANTHER" id="PTHR30576:SF4">
    <property type="entry name" value="UNDECAPRENYL-PHOSPHATE GALACTOSE PHOSPHOTRANSFERASE"/>
    <property type="match status" value="1"/>
</dbReference>
<dbReference type="GO" id="GO:0016780">
    <property type="term" value="F:phosphotransferase activity, for other substituted phosphate groups"/>
    <property type="evidence" value="ECO:0007669"/>
    <property type="project" value="TreeGrafter"/>
</dbReference>
<dbReference type="PANTHER" id="PTHR30576">
    <property type="entry name" value="COLANIC BIOSYNTHESIS UDP-GLUCOSE LIPID CARRIER TRANSFERASE"/>
    <property type="match status" value="1"/>
</dbReference>
<feature type="domain" description="Bacterial sugar transferase" evidence="9">
    <location>
        <begin position="37"/>
        <end position="228"/>
    </location>
</feature>
<evidence type="ECO:0000256" key="4">
    <source>
        <dbReference type="ARBA" id="ARBA00022679"/>
    </source>
</evidence>
<comment type="subcellular location">
    <subcellularLocation>
        <location evidence="1">Cell membrane</location>
    </subcellularLocation>
</comment>
<keyword evidence="11" id="KW-1185">Reference proteome</keyword>
<dbReference type="EMBL" id="JACJVR010000060">
    <property type="protein sequence ID" value="MBB6692837.1"/>
    <property type="molecule type" value="Genomic_DNA"/>
</dbReference>
<dbReference type="RefSeq" id="WP_185136826.1">
    <property type="nucleotide sequence ID" value="NZ_BORM01000001.1"/>
</dbReference>
<dbReference type="GO" id="GO:0005886">
    <property type="term" value="C:plasma membrane"/>
    <property type="evidence" value="ECO:0007669"/>
    <property type="project" value="UniProtKB-SubCell"/>
</dbReference>
<keyword evidence="5 8" id="KW-0812">Transmembrane</keyword>
<evidence type="ECO:0000256" key="6">
    <source>
        <dbReference type="ARBA" id="ARBA00022989"/>
    </source>
</evidence>
<accession>A0A841TWC8</accession>
<keyword evidence="6 8" id="KW-1133">Transmembrane helix</keyword>
<evidence type="ECO:0000256" key="1">
    <source>
        <dbReference type="ARBA" id="ARBA00004236"/>
    </source>
</evidence>
<organism evidence="10 11">
    <name type="scientific">Cohnella xylanilytica</name>
    <dbReference type="NCBI Taxonomy" id="557555"/>
    <lineage>
        <taxon>Bacteria</taxon>
        <taxon>Bacillati</taxon>
        <taxon>Bacillota</taxon>
        <taxon>Bacilli</taxon>
        <taxon>Bacillales</taxon>
        <taxon>Paenibacillaceae</taxon>
        <taxon>Cohnella</taxon>
    </lineage>
</organism>
<feature type="transmembrane region" description="Helical" evidence="8">
    <location>
        <begin position="42"/>
        <end position="63"/>
    </location>
</feature>
<keyword evidence="4 10" id="KW-0808">Transferase</keyword>
<keyword evidence="7 8" id="KW-0472">Membrane</keyword>
<evidence type="ECO:0000313" key="11">
    <source>
        <dbReference type="Proteomes" id="UP000553776"/>
    </source>
</evidence>
<reference evidence="10 11" key="1">
    <citation type="submission" date="2020-08" db="EMBL/GenBank/DDBJ databases">
        <title>Cohnella phylogeny.</title>
        <authorList>
            <person name="Dunlap C."/>
        </authorList>
    </citation>
    <scope>NUCLEOTIDE SEQUENCE [LARGE SCALE GENOMIC DNA]</scope>
    <source>
        <strain evidence="10 11">DSM 25239</strain>
    </source>
</reference>
<sequence>MTSPYGNEAEAAVSRAGPYGELYRSRAKPRLYDLWGKRLLDVAGALAGLIVLSPAILLIALAVKLSDPGGPILFRQNRIGKDYKTFRIYKFRSMVHNAEEVLKRDPKLHAKYILNNYKLDPDEDPRITAIGRILRKTSLDEIPQLFNVLAGSMSLVGPRPVVREELDNYGDRASELLSVQPGVTGYWQVSGRSNVGYPERADLELHYVSRKSLRFDLSILLRTVLVVLLRRGAY</sequence>
<protein>
    <submittedName>
        <fullName evidence="10">Sugar transferase</fullName>
    </submittedName>
</protein>
<evidence type="ECO:0000256" key="8">
    <source>
        <dbReference type="SAM" id="Phobius"/>
    </source>
</evidence>
<dbReference type="AlphaFoldDB" id="A0A841TWC8"/>
<evidence type="ECO:0000259" key="9">
    <source>
        <dbReference type="Pfam" id="PF02397"/>
    </source>
</evidence>
<keyword evidence="3" id="KW-1003">Cell membrane</keyword>
<evidence type="ECO:0000313" key="10">
    <source>
        <dbReference type="EMBL" id="MBB6692837.1"/>
    </source>
</evidence>
<evidence type="ECO:0000256" key="5">
    <source>
        <dbReference type="ARBA" id="ARBA00022692"/>
    </source>
</evidence>
<evidence type="ECO:0000256" key="3">
    <source>
        <dbReference type="ARBA" id="ARBA00022475"/>
    </source>
</evidence>